<dbReference type="AlphaFoldDB" id="A0A0M6YNN7"/>
<dbReference type="STRING" id="420998.JDO7802_03181"/>
<evidence type="ECO:0008006" key="4">
    <source>
        <dbReference type="Google" id="ProtNLM"/>
    </source>
</evidence>
<feature type="region of interest" description="Disordered" evidence="1">
    <location>
        <begin position="86"/>
        <end position="106"/>
    </location>
</feature>
<dbReference type="RefSeq" id="WP_055086885.1">
    <property type="nucleotide sequence ID" value="NZ_CXSU01000012.1"/>
</dbReference>
<keyword evidence="3" id="KW-1185">Reference proteome</keyword>
<dbReference type="InterPro" id="IPR021270">
    <property type="entry name" value="DUF2849"/>
</dbReference>
<name>A0A0M6YNN7_9RHOB</name>
<organism evidence="2 3">
    <name type="scientific">Jannaschia donghaensis</name>
    <dbReference type="NCBI Taxonomy" id="420998"/>
    <lineage>
        <taxon>Bacteria</taxon>
        <taxon>Pseudomonadati</taxon>
        <taxon>Pseudomonadota</taxon>
        <taxon>Alphaproteobacteria</taxon>
        <taxon>Rhodobacterales</taxon>
        <taxon>Roseobacteraceae</taxon>
        <taxon>Jannaschia</taxon>
    </lineage>
</organism>
<evidence type="ECO:0000256" key="1">
    <source>
        <dbReference type="SAM" id="MobiDB-lite"/>
    </source>
</evidence>
<gene>
    <name evidence="2" type="ORF">JDO7802_03181</name>
</gene>
<dbReference type="OrthoDB" id="5738806at2"/>
<protein>
    <recommendedName>
        <fullName evidence="4">Sulfite reductase</fullName>
    </recommendedName>
</protein>
<proteinExistence type="predicted"/>
<dbReference type="Pfam" id="PF11011">
    <property type="entry name" value="DUF2849"/>
    <property type="match status" value="1"/>
</dbReference>
<dbReference type="EMBL" id="CXSU01000012">
    <property type="protein sequence ID" value="CTQ51143.1"/>
    <property type="molecule type" value="Genomic_DNA"/>
</dbReference>
<accession>A0A0M6YNN7</accession>
<evidence type="ECO:0000313" key="2">
    <source>
        <dbReference type="EMBL" id="CTQ51143.1"/>
    </source>
</evidence>
<sequence length="106" mass="11723">MSRNRPFTPKVLTANLLRDGDVVYYTESDRWSLNLADAEVLEDEAHAQMRLVEADDPAVVVGVYLADVIRTDSGIAPAHFREDFRAAGPTNYDHGKAHGQRPGSEV</sequence>
<reference evidence="2 3" key="1">
    <citation type="submission" date="2015-07" db="EMBL/GenBank/DDBJ databases">
        <authorList>
            <person name="Noorani M."/>
        </authorList>
    </citation>
    <scope>NUCLEOTIDE SEQUENCE [LARGE SCALE GENOMIC DNA]</scope>
    <source>
        <strain evidence="2 3">CECT 7802</strain>
    </source>
</reference>
<evidence type="ECO:0000313" key="3">
    <source>
        <dbReference type="Proteomes" id="UP000049222"/>
    </source>
</evidence>
<dbReference type="Proteomes" id="UP000049222">
    <property type="component" value="Unassembled WGS sequence"/>
</dbReference>